<evidence type="ECO:0000313" key="2">
    <source>
        <dbReference type="Proteomes" id="UP000290289"/>
    </source>
</evidence>
<comment type="caution">
    <text evidence="1">The sequence shown here is derived from an EMBL/GenBank/DDBJ whole genome shotgun (WGS) entry which is preliminary data.</text>
</comment>
<organism evidence="1 2">
    <name type="scientific">Malus domestica</name>
    <name type="common">Apple</name>
    <name type="synonym">Pyrus malus</name>
    <dbReference type="NCBI Taxonomy" id="3750"/>
    <lineage>
        <taxon>Eukaryota</taxon>
        <taxon>Viridiplantae</taxon>
        <taxon>Streptophyta</taxon>
        <taxon>Embryophyta</taxon>
        <taxon>Tracheophyta</taxon>
        <taxon>Spermatophyta</taxon>
        <taxon>Magnoliopsida</taxon>
        <taxon>eudicotyledons</taxon>
        <taxon>Gunneridae</taxon>
        <taxon>Pentapetalae</taxon>
        <taxon>rosids</taxon>
        <taxon>fabids</taxon>
        <taxon>Rosales</taxon>
        <taxon>Rosaceae</taxon>
        <taxon>Amygdaloideae</taxon>
        <taxon>Maleae</taxon>
        <taxon>Malus</taxon>
    </lineage>
</organism>
<gene>
    <name evidence="1" type="ORF">DVH24_033195</name>
</gene>
<keyword evidence="2" id="KW-1185">Reference proteome</keyword>
<dbReference type="AlphaFoldDB" id="A0A498J940"/>
<protein>
    <submittedName>
        <fullName evidence="1">Uncharacterized protein</fullName>
    </submittedName>
</protein>
<proteinExistence type="predicted"/>
<name>A0A498J940_MALDO</name>
<dbReference type="EMBL" id="RDQH01000334">
    <property type="protein sequence ID" value="RXH92299.1"/>
    <property type="molecule type" value="Genomic_DNA"/>
</dbReference>
<evidence type="ECO:0000313" key="1">
    <source>
        <dbReference type="EMBL" id="RXH92299.1"/>
    </source>
</evidence>
<dbReference type="Proteomes" id="UP000290289">
    <property type="component" value="Chromosome 8"/>
</dbReference>
<sequence length="205" mass="23540">MMNEIDRREQQILGVLVKNLRELVKARSNEKNRGTLVRYFDTPLGPGTKRAVKIEKIKMGLRVYGKGPNRNKLVVHTMYRPANRSNPQKEKVPLDDNVLQRFLGFFRGMFKGWSFVVLACLCCNNLLGFKCLETPWVMDKIRVVSQRVGSRIGEVWVGGEINANGFMVVSMPLENRNDCLLAVSVRRAQCWQTEVRKLSRVAEKE</sequence>
<accession>A0A498J940</accession>
<reference evidence="1 2" key="1">
    <citation type="submission" date="2018-10" db="EMBL/GenBank/DDBJ databases">
        <title>A high-quality apple genome assembly.</title>
        <authorList>
            <person name="Hu J."/>
        </authorList>
    </citation>
    <scope>NUCLEOTIDE SEQUENCE [LARGE SCALE GENOMIC DNA]</scope>
    <source>
        <strain evidence="2">cv. HFTH1</strain>
        <tissue evidence="1">Young leaf</tissue>
    </source>
</reference>